<dbReference type="SMART" id="SM00138">
    <property type="entry name" value="MeTrc"/>
    <property type="match status" value="1"/>
</dbReference>
<comment type="caution">
    <text evidence="8">The sequence shown here is derived from an EMBL/GenBank/DDBJ whole genome shotgun (WGS) entry which is preliminary data.</text>
</comment>
<dbReference type="PROSITE" id="PS50123">
    <property type="entry name" value="CHER"/>
    <property type="match status" value="1"/>
</dbReference>
<dbReference type="InterPro" id="IPR029063">
    <property type="entry name" value="SAM-dependent_MTases_sf"/>
</dbReference>
<protein>
    <recommendedName>
        <fullName evidence="5">Chemotaxis protein methyltransferase</fullName>
        <ecNumber evidence="5">2.1.1.80</ecNumber>
    </recommendedName>
</protein>
<dbReference type="InterPro" id="IPR000780">
    <property type="entry name" value="CheR_MeTrfase"/>
</dbReference>
<keyword evidence="4 5" id="KW-0949">S-adenosyl-L-methionine</keyword>
<reference evidence="8 9" key="1">
    <citation type="submission" date="2018-06" db="EMBL/GenBank/DDBJ databases">
        <title>Nitrincola tibetense sp. nov., isolated from Lake XuguoCo on Tibetan Plateau.</title>
        <authorList>
            <person name="Xing P."/>
        </authorList>
    </citation>
    <scope>NUCLEOTIDE SEQUENCE [LARGE SCALE GENOMIC DNA]</scope>
    <source>
        <strain evidence="9">xg18</strain>
    </source>
</reference>
<dbReference type="EMBL" id="QKRX01000016">
    <property type="protein sequence ID" value="RAU16838.1"/>
    <property type="molecule type" value="Genomic_DNA"/>
</dbReference>
<keyword evidence="9" id="KW-1185">Reference proteome</keyword>
<feature type="domain" description="CheR-type methyltransferase" evidence="7">
    <location>
        <begin position="1"/>
        <end position="275"/>
    </location>
</feature>
<feature type="binding site" evidence="6">
    <location>
        <begin position="201"/>
        <end position="202"/>
    </location>
    <ligand>
        <name>S-adenosyl-L-methionine</name>
        <dbReference type="ChEBI" id="CHEBI:59789"/>
    </ligand>
</feature>
<dbReference type="PRINTS" id="PR00996">
    <property type="entry name" value="CHERMTFRASE"/>
</dbReference>
<dbReference type="OrthoDB" id="9816309at2"/>
<evidence type="ECO:0000313" key="9">
    <source>
        <dbReference type="Proteomes" id="UP000250744"/>
    </source>
</evidence>
<dbReference type="GO" id="GO:0032259">
    <property type="term" value="P:methylation"/>
    <property type="evidence" value="ECO:0007669"/>
    <property type="project" value="UniProtKB-KW"/>
</dbReference>
<feature type="binding site" evidence="6">
    <location>
        <position position="78"/>
    </location>
    <ligand>
        <name>S-adenosyl-L-methionine</name>
        <dbReference type="ChEBI" id="CHEBI:59789"/>
    </ligand>
</feature>
<dbReference type="InterPro" id="IPR050903">
    <property type="entry name" value="Bact_Chemotaxis_MeTrfase"/>
</dbReference>
<feature type="binding site" evidence="6">
    <location>
        <position position="76"/>
    </location>
    <ligand>
        <name>S-adenosyl-L-methionine</name>
        <dbReference type="ChEBI" id="CHEBI:59789"/>
    </ligand>
</feature>
<evidence type="ECO:0000256" key="3">
    <source>
        <dbReference type="ARBA" id="ARBA00022679"/>
    </source>
</evidence>
<dbReference type="InterPro" id="IPR022641">
    <property type="entry name" value="CheR_N"/>
</dbReference>
<dbReference type="Pfam" id="PF01739">
    <property type="entry name" value="CheR"/>
    <property type="match status" value="1"/>
</dbReference>
<comment type="function">
    <text evidence="5">Methylation of the membrane-bound methyl-accepting chemotaxis proteins (MCP) to form gamma-glutamyl methyl ester residues in MCP.</text>
</comment>
<feature type="binding site" evidence="6">
    <location>
        <position position="118"/>
    </location>
    <ligand>
        <name>S-adenosyl-L-methionine</name>
        <dbReference type="ChEBI" id="CHEBI:59789"/>
    </ligand>
</feature>
<evidence type="ECO:0000313" key="8">
    <source>
        <dbReference type="EMBL" id="RAU16838.1"/>
    </source>
</evidence>
<comment type="catalytic activity">
    <reaction evidence="1 5">
        <text>L-glutamyl-[protein] + S-adenosyl-L-methionine = [protein]-L-glutamate 5-O-methyl ester + S-adenosyl-L-homocysteine</text>
        <dbReference type="Rhea" id="RHEA:24452"/>
        <dbReference type="Rhea" id="RHEA-COMP:10208"/>
        <dbReference type="Rhea" id="RHEA-COMP:10311"/>
        <dbReference type="ChEBI" id="CHEBI:29973"/>
        <dbReference type="ChEBI" id="CHEBI:57856"/>
        <dbReference type="ChEBI" id="CHEBI:59789"/>
        <dbReference type="ChEBI" id="CHEBI:82795"/>
        <dbReference type="EC" id="2.1.1.80"/>
    </reaction>
</comment>
<accession>A0A364NI81</accession>
<dbReference type="PANTHER" id="PTHR24422:SF19">
    <property type="entry name" value="CHEMOTAXIS PROTEIN METHYLTRANSFERASE"/>
    <property type="match status" value="1"/>
</dbReference>
<dbReference type="Proteomes" id="UP000250744">
    <property type="component" value="Unassembled WGS sequence"/>
</dbReference>
<dbReference type="InterPro" id="IPR022642">
    <property type="entry name" value="CheR_C"/>
</dbReference>
<gene>
    <name evidence="8" type="ORF">DN062_16210</name>
</gene>
<dbReference type="Pfam" id="PF03705">
    <property type="entry name" value="CheR_N"/>
    <property type="match status" value="1"/>
</dbReference>
<dbReference type="InterPro" id="IPR026024">
    <property type="entry name" value="Chemotaxis_MeTrfase_CheR"/>
</dbReference>
<dbReference type="Gene3D" id="3.40.50.150">
    <property type="entry name" value="Vaccinia Virus protein VP39"/>
    <property type="match status" value="1"/>
</dbReference>
<dbReference type="GO" id="GO:0008983">
    <property type="term" value="F:protein-glutamate O-methyltransferase activity"/>
    <property type="evidence" value="ECO:0007669"/>
    <property type="project" value="UniProtKB-EC"/>
</dbReference>
<evidence type="ECO:0000256" key="5">
    <source>
        <dbReference type="PIRNR" id="PIRNR000410"/>
    </source>
</evidence>
<dbReference type="SUPFAM" id="SSF47757">
    <property type="entry name" value="Chemotaxis receptor methyltransferase CheR, N-terminal domain"/>
    <property type="match status" value="1"/>
</dbReference>
<evidence type="ECO:0000259" key="7">
    <source>
        <dbReference type="PROSITE" id="PS50123"/>
    </source>
</evidence>
<keyword evidence="3 5" id="KW-0808">Transferase</keyword>
<dbReference type="AlphaFoldDB" id="A0A364NI81"/>
<sequence>MIDREFVFNPEDFERIRLLIRSRVGIALSDKKRDLVYSRIARRLRSLGLRTFSDYLDYLAQEQDEMQDFINALTTNLTSFFREAHHFDFLADQMRQVNALGQMRRFTIWSSACSTGEEAYSIAMTAIETFGSWTPPVKILATDVDTHVLAQARQGVYGLERIEKMDVQRLKAFFLKGKGDRQGSVKIRPEVQALVSFQQLNLLAPSWHLRGPFDAIFCRNVMIYFDKPTQYSVLEKFHPLLNESGLLYAGHSESFQHAANLFKSKGKTIYQPVRLASNNKVRR</sequence>
<evidence type="ECO:0000256" key="1">
    <source>
        <dbReference type="ARBA" id="ARBA00001541"/>
    </source>
</evidence>
<name>A0A364NI81_9GAMM</name>
<dbReference type="Gene3D" id="1.10.155.10">
    <property type="entry name" value="Chemotaxis receptor methyltransferase CheR, N-terminal domain"/>
    <property type="match status" value="1"/>
</dbReference>
<dbReference type="InterPro" id="IPR036804">
    <property type="entry name" value="CheR_N_sf"/>
</dbReference>
<feature type="binding site" evidence="6">
    <location>
        <position position="143"/>
    </location>
    <ligand>
        <name>S-adenosyl-L-methionine</name>
        <dbReference type="ChEBI" id="CHEBI:59789"/>
    </ligand>
</feature>
<dbReference type="PIRSF" id="PIRSF000410">
    <property type="entry name" value="CheR"/>
    <property type="match status" value="1"/>
</dbReference>
<dbReference type="SUPFAM" id="SSF53335">
    <property type="entry name" value="S-adenosyl-L-methionine-dependent methyltransferases"/>
    <property type="match status" value="1"/>
</dbReference>
<dbReference type="EC" id="2.1.1.80" evidence="5"/>
<organism evidence="8 9">
    <name type="scientific">Nitrincola tibetensis</name>
    <dbReference type="NCBI Taxonomy" id="2219697"/>
    <lineage>
        <taxon>Bacteria</taxon>
        <taxon>Pseudomonadati</taxon>
        <taxon>Pseudomonadota</taxon>
        <taxon>Gammaproteobacteria</taxon>
        <taxon>Oceanospirillales</taxon>
        <taxon>Oceanospirillaceae</taxon>
        <taxon>Nitrincola</taxon>
    </lineage>
</organism>
<dbReference type="PANTHER" id="PTHR24422">
    <property type="entry name" value="CHEMOTAXIS PROTEIN METHYLTRANSFERASE"/>
    <property type="match status" value="1"/>
</dbReference>
<evidence type="ECO:0000256" key="4">
    <source>
        <dbReference type="ARBA" id="ARBA00022691"/>
    </source>
</evidence>
<keyword evidence="2 5" id="KW-0489">Methyltransferase</keyword>
<evidence type="ECO:0000256" key="2">
    <source>
        <dbReference type="ARBA" id="ARBA00022603"/>
    </source>
</evidence>
<proteinExistence type="predicted"/>
<feature type="binding site" evidence="6">
    <location>
        <begin position="219"/>
        <end position="220"/>
    </location>
    <ligand>
        <name>S-adenosyl-L-methionine</name>
        <dbReference type="ChEBI" id="CHEBI:59789"/>
    </ligand>
</feature>
<feature type="binding site" evidence="6">
    <location>
        <position position="82"/>
    </location>
    <ligand>
        <name>S-adenosyl-L-methionine</name>
        <dbReference type="ChEBI" id="CHEBI:59789"/>
    </ligand>
</feature>
<evidence type="ECO:0000256" key="6">
    <source>
        <dbReference type="PIRSR" id="PIRSR000410-1"/>
    </source>
</evidence>